<dbReference type="UniPathway" id="UPA00379">
    <property type="reaction ID" value="UER00549"/>
</dbReference>
<dbReference type="KEGG" id="bsto:C0V70_18760"/>
<evidence type="ECO:0000256" key="9">
    <source>
        <dbReference type="RuleBase" id="RU004480"/>
    </source>
</evidence>
<evidence type="ECO:0000313" key="10">
    <source>
        <dbReference type="EMBL" id="AUO00110.1"/>
    </source>
</evidence>
<dbReference type="GO" id="GO:0019557">
    <property type="term" value="P:L-histidine catabolic process to glutamate and formate"/>
    <property type="evidence" value="ECO:0007669"/>
    <property type="project" value="UniProtKB-UniPathway"/>
</dbReference>
<organism evidence="10 11">
    <name type="scientific">Bacteriovorax stolpii</name>
    <name type="common">Bdellovibrio stolpii</name>
    <dbReference type="NCBI Taxonomy" id="960"/>
    <lineage>
        <taxon>Bacteria</taxon>
        <taxon>Pseudomonadati</taxon>
        <taxon>Bdellovibrionota</taxon>
        <taxon>Bacteriovoracia</taxon>
        <taxon>Bacteriovoracales</taxon>
        <taxon>Bacteriovoracaceae</taxon>
        <taxon>Bacteriovorax</taxon>
    </lineage>
</organism>
<comment type="pathway">
    <text evidence="1 6 8">Amino-acid degradation; L-histidine degradation into L-glutamate; N-formimidoyl-L-glutamate from L-histidine: step 1/3.</text>
</comment>
<dbReference type="GO" id="GO:0004397">
    <property type="term" value="F:histidine ammonia-lyase activity"/>
    <property type="evidence" value="ECO:0007669"/>
    <property type="project" value="UniProtKB-UniRule"/>
</dbReference>
<reference evidence="10 11" key="1">
    <citation type="submission" date="2018-01" db="EMBL/GenBank/DDBJ databases">
        <title>Complete genome sequence of Bacteriovorax stolpii DSM12778.</title>
        <authorList>
            <person name="Tang B."/>
            <person name="Chang J."/>
        </authorList>
    </citation>
    <scope>NUCLEOTIDE SEQUENCE [LARGE SCALE GENOMIC DNA]</scope>
    <source>
        <strain evidence="10 11">DSM 12778</strain>
    </source>
</reference>
<comment type="catalytic activity">
    <reaction evidence="5 6 8">
        <text>L-histidine = trans-urocanate + NH4(+)</text>
        <dbReference type="Rhea" id="RHEA:21232"/>
        <dbReference type="ChEBI" id="CHEBI:17771"/>
        <dbReference type="ChEBI" id="CHEBI:28938"/>
        <dbReference type="ChEBI" id="CHEBI:57595"/>
        <dbReference type="EC" id="4.3.1.3"/>
    </reaction>
</comment>
<dbReference type="FunFam" id="1.10.275.10:FF:000005">
    <property type="entry name" value="Histidine ammonia-lyase"/>
    <property type="match status" value="1"/>
</dbReference>
<dbReference type="Gene3D" id="1.20.200.10">
    <property type="entry name" value="Fumarase/aspartase (Central domain)"/>
    <property type="match status" value="1"/>
</dbReference>
<sequence>MNISLNGQSLTIDQVHQVAHAKGGAVKLSIDAKAMDKMKASRAFVFDIVKKGAPVYGINTGFGALSSMHIAEKDLATLQVNLIRSHCTGVGKPFSREVTRAIMLLRANCLTSGFSGVEPSTVELLLDFLNNDITPVVPEKGSVGASGDLAPLSHIALALIGEGEVEFQGKIVNSDVAIKSLGKNPAVLGPKDGLALINGTACMAALGALAVFEARQIMKLADICATLTMDGVKGTDKAYNPKITMLKPHPGQIACMENLNKLVLGSKLKDSHPDCHKVQDPYSLRCVPQVHGACRQTLIHAEQVIGLELNAVTDNPLIFVESAEVISGGNFHGEALALVMDYLAMGVAEICNISERRIEKMMNPTFSELPAFLTRNSGLNSGLMIAHVTAAALVSENKYLCHPASVDSVPTSTDKEDHVSMGVTAGRKLHEVIENAKSVLAIELLCNTQALDLQRPERTSDALEAVYSLIRKTVPTIEDDRIFYKDMNNIIKVINSGEVVAAAESKLGALN</sequence>
<comment type="subcellular location">
    <subcellularLocation>
        <location evidence="6 9">Cytoplasm</location>
    </subcellularLocation>
</comment>
<dbReference type="GO" id="GO:0005737">
    <property type="term" value="C:cytoplasm"/>
    <property type="evidence" value="ECO:0007669"/>
    <property type="project" value="UniProtKB-SubCell"/>
</dbReference>
<dbReference type="InterPro" id="IPR001106">
    <property type="entry name" value="Aromatic_Lyase"/>
</dbReference>
<evidence type="ECO:0000256" key="8">
    <source>
        <dbReference type="RuleBase" id="RU004479"/>
    </source>
</evidence>
<dbReference type="OrthoDB" id="5287727at2"/>
<dbReference type="SUPFAM" id="SSF48557">
    <property type="entry name" value="L-aspartase-like"/>
    <property type="match status" value="1"/>
</dbReference>
<evidence type="ECO:0000313" key="11">
    <source>
        <dbReference type="Proteomes" id="UP000235584"/>
    </source>
</evidence>
<evidence type="ECO:0000256" key="4">
    <source>
        <dbReference type="ARBA" id="ARBA00023239"/>
    </source>
</evidence>
<dbReference type="HAMAP" id="MF_00229">
    <property type="entry name" value="His_ammonia_lyase"/>
    <property type="match status" value="1"/>
</dbReference>
<proteinExistence type="inferred from homology"/>
<dbReference type="InterPro" id="IPR024083">
    <property type="entry name" value="Fumarase/histidase_N"/>
</dbReference>
<dbReference type="AlphaFoldDB" id="A0A2K9NX62"/>
<dbReference type="Gene3D" id="1.10.275.10">
    <property type="entry name" value="Fumarase/aspartase (N-terminal domain)"/>
    <property type="match status" value="1"/>
</dbReference>
<dbReference type="NCBIfam" id="TIGR01225">
    <property type="entry name" value="hutH"/>
    <property type="match status" value="1"/>
</dbReference>
<feature type="cross-link" description="5-imidazolinone (Ala-Gly)" evidence="6">
    <location>
        <begin position="145"/>
        <end position="147"/>
    </location>
</feature>
<dbReference type="PROSITE" id="PS00488">
    <property type="entry name" value="PAL_HISTIDASE"/>
    <property type="match status" value="1"/>
</dbReference>
<dbReference type="FunFam" id="1.20.200.10:FF:000003">
    <property type="entry name" value="Histidine ammonia-lyase"/>
    <property type="match status" value="1"/>
</dbReference>
<evidence type="ECO:0000256" key="1">
    <source>
        <dbReference type="ARBA" id="ARBA00005113"/>
    </source>
</evidence>
<dbReference type="InterPro" id="IPR005921">
    <property type="entry name" value="HutH"/>
</dbReference>
<feature type="modified residue" description="2,3-didehydroalanine (Ser)" evidence="6">
    <location>
        <position position="146"/>
    </location>
</feature>
<evidence type="ECO:0000256" key="2">
    <source>
        <dbReference type="ARBA" id="ARBA00012994"/>
    </source>
</evidence>
<dbReference type="PANTHER" id="PTHR10362">
    <property type="entry name" value="HISTIDINE AMMONIA-LYASE"/>
    <property type="match status" value="1"/>
</dbReference>
<dbReference type="CDD" id="cd00332">
    <property type="entry name" value="PAL-HAL"/>
    <property type="match status" value="1"/>
</dbReference>
<dbReference type="Proteomes" id="UP000235584">
    <property type="component" value="Chromosome"/>
</dbReference>
<gene>
    <name evidence="6 10" type="primary">hutH</name>
    <name evidence="10" type="ORF">C0V70_18760</name>
</gene>
<dbReference type="InterPro" id="IPR008948">
    <property type="entry name" value="L-Aspartase-like"/>
</dbReference>
<dbReference type="EMBL" id="CP025704">
    <property type="protein sequence ID" value="AUO00110.1"/>
    <property type="molecule type" value="Genomic_DNA"/>
</dbReference>
<comment type="similarity">
    <text evidence="6 7">Belongs to the PAL/histidase family.</text>
</comment>
<keyword evidence="11" id="KW-1185">Reference proteome</keyword>
<keyword evidence="6" id="KW-0963">Cytoplasm</keyword>
<name>A0A2K9NX62_BACTC</name>
<evidence type="ECO:0000256" key="3">
    <source>
        <dbReference type="ARBA" id="ARBA00022808"/>
    </source>
</evidence>
<protein>
    <recommendedName>
        <fullName evidence="2 6">Histidine ammonia-lyase</fullName>
        <shortName evidence="6">Histidase</shortName>
        <ecNumber evidence="2 6">4.3.1.3</ecNumber>
    </recommendedName>
</protein>
<dbReference type="GO" id="GO:0019556">
    <property type="term" value="P:L-histidine catabolic process to glutamate and formamide"/>
    <property type="evidence" value="ECO:0007669"/>
    <property type="project" value="UniProtKB-UniPathway"/>
</dbReference>
<dbReference type="Pfam" id="PF00221">
    <property type="entry name" value="Lyase_aromatic"/>
    <property type="match status" value="1"/>
</dbReference>
<evidence type="ECO:0000256" key="6">
    <source>
        <dbReference type="HAMAP-Rule" id="MF_00229"/>
    </source>
</evidence>
<comment type="PTM">
    <text evidence="6">Contains an active site 4-methylidene-imidazol-5-one (MIO), which is formed autocatalytically by cyclization and dehydration of residues Ala-Ser-Gly.</text>
</comment>
<dbReference type="EC" id="4.3.1.3" evidence="2 6"/>
<dbReference type="NCBIfam" id="NF006871">
    <property type="entry name" value="PRK09367.1"/>
    <property type="match status" value="1"/>
</dbReference>
<accession>A0A2K9NX62</accession>
<dbReference type="InterPro" id="IPR022313">
    <property type="entry name" value="Phe/His_NH3-lyase_AS"/>
</dbReference>
<evidence type="ECO:0000256" key="7">
    <source>
        <dbReference type="RuleBase" id="RU003954"/>
    </source>
</evidence>
<keyword evidence="3 6" id="KW-0369">Histidine metabolism</keyword>
<dbReference type="RefSeq" id="WP_102245397.1">
    <property type="nucleotide sequence ID" value="NZ_CP025704.1"/>
</dbReference>
<evidence type="ECO:0000256" key="5">
    <source>
        <dbReference type="ARBA" id="ARBA00049269"/>
    </source>
</evidence>
<keyword evidence="4 6" id="KW-0456">Lyase</keyword>